<accession>A0A3N7FNE8</accession>
<organism evidence="1 2">
    <name type="scientific">Populus trichocarpa</name>
    <name type="common">Western balsam poplar</name>
    <name type="synonym">Populus balsamifera subsp. trichocarpa</name>
    <dbReference type="NCBI Taxonomy" id="3694"/>
    <lineage>
        <taxon>Eukaryota</taxon>
        <taxon>Viridiplantae</taxon>
        <taxon>Streptophyta</taxon>
        <taxon>Embryophyta</taxon>
        <taxon>Tracheophyta</taxon>
        <taxon>Spermatophyta</taxon>
        <taxon>Magnoliopsida</taxon>
        <taxon>eudicotyledons</taxon>
        <taxon>Gunneridae</taxon>
        <taxon>Pentapetalae</taxon>
        <taxon>rosids</taxon>
        <taxon>fabids</taxon>
        <taxon>Malpighiales</taxon>
        <taxon>Salicaceae</taxon>
        <taxon>Saliceae</taxon>
        <taxon>Populus</taxon>
    </lineage>
</organism>
<proteinExistence type="predicted"/>
<dbReference type="AlphaFoldDB" id="A0A3N7FNE8"/>
<dbReference type="InParanoid" id="A0A3N7FNE8"/>
<evidence type="ECO:0000313" key="1">
    <source>
        <dbReference type="EMBL" id="RQO95855.1"/>
    </source>
</evidence>
<evidence type="ECO:0000313" key="2">
    <source>
        <dbReference type="Proteomes" id="UP000006729"/>
    </source>
</evidence>
<dbReference type="Proteomes" id="UP000006729">
    <property type="component" value="Chromosome 9"/>
</dbReference>
<sequence length="35" mass="4276">MDLFLQLDSIKVYHQWVSFKFCSNILYEIIICDFC</sequence>
<gene>
    <name evidence="1" type="ORF">POPTR_009G128666</name>
</gene>
<keyword evidence="2" id="KW-1185">Reference proteome</keyword>
<dbReference type="EMBL" id="CM009298">
    <property type="protein sequence ID" value="RQO95855.1"/>
    <property type="molecule type" value="Genomic_DNA"/>
</dbReference>
<protein>
    <submittedName>
        <fullName evidence="1">Uncharacterized protein</fullName>
    </submittedName>
</protein>
<name>A0A3N7FNE8_POPTR</name>
<reference evidence="1 2" key="1">
    <citation type="journal article" date="2006" name="Science">
        <title>The genome of black cottonwood, Populus trichocarpa (Torr. &amp; Gray).</title>
        <authorList>
            <person name="Tuskan G.A."/>
            <person name="Difazio S."/>
            <person name="Jansson S."/>
            <person name="Bohlmann J."/>
            <person name="Grigoriev I."/>
            <person name="Hellsten U."/>
            <person name="Putnam N."/>
            <person name="Ralph S."/>
            <person name="Rombauts S."/>
            <person name="Salamov A."/>
            <person name="Schein J."/>
            <person name="Sterck L."/>
            <person name="Aerts A."/>
            <person name="Bhalerao R.R."/>
            <person name="Bhalerao R.P."/>
            <person name="Blaudez D."/>
            <person name="Boerjan W."/>
            <person name="Brun A."/>
            <person name="Brunner A."/>
            <person name="Busov V."/>
            <person name="Campbell M."/>
            <person name="Carlson J."/>
            <person name="Chalot M."/>
            <person name="Chapman J."/>
            <person name="Chen G.L."/>
            <person name="Cooper D."/>
            <person name="Coutinho P.M."/>
            <person name="Couturier J."/>
            <person name="Covert S."/>
            <person name="Cronk Q."/>
            <person name="Cunningham R."/>
            <person name="Davis J."/>
            <person name="Degroeve S."/>
            <person name="Dejardin A."/>
            <person name="Depamphilis C."/>
            <person name="Detter J."/>
            <person name="Dirks B."/>
            <person name="Dubchak I."/>
            <person name="Duplessis S."/>
            <person name="Ehlting J."/>
            <person name="Ellis B."/>
            <person name="Gendler K."/>
            <person name="Goodstein D."/>
            <person name="Gribskov M."/>
            <person name="Grimwood J."/>
            <person name="Groover A."/>
            <person name="Gunter L."/>
            <person name="Hamberger B."/>
            <person name="Heinze B."/>
            <person name="Helariutta Y."/>
            <person name="Henrissat B."/>
            <person name="Holligan D."/>
            <person name="Holt R."/>
            <person name="Huang W."/>
            <person name="Islam-Faridi N."/>
            <person name="Jones S."/>
            <person name="Jones-Rhoades M."/>
            <person name="Jorgensen R."/>
            <person name="Joshi C."/>
            <person name="Kangasjarvi J."/>
            <person name="Karlsson J."/>
            <person name="Kelleher C."/>
            <person name="Kirkpatrick R."/>
            <person name="Kirst M."/>
            <person name="Kohler A."/>
            <person name="Kalluri U."/>
            <person name="Larimer F."/>
            <person name="Leebens-Mack J."/>
            <person name="Leple J.C."/>
            <person name="Locascio P."/>
            <person name="Lou Y."/>
            <person name="Lucas S."/>
            <person name="Martin F."/>
            <person name="Montanini B."/>
            <person name="Napoli C."/>
            <person name="Nelson D.R."/>
            <person name="Nelson C."/>
            <person name="Nieminen K."/>
            <person name="Nilsson O."/>
            <person name="Pereda V."/>
            <person name="Peter G."/>
            <person name="Philippe R."/>
            <person name="Pilate G."/>
            <person name="Poliakov A."/>
            <person name="Razumovskaya J."/>
            <person name="Richardson P."/>
            <person name="Rinaldi C."/>
            <person name="Ritland K."/>
            <person name="Rouze P."/>
            <person name="Ryaboy D."/>
            <person name="Schmutz J."/>
            <person name="Schrader J."/>
            <person name="Segerman B."/>
            <person name="Shin H."/>
            <person name="Siddiqui A."/>
            <person name="Sterky F."/>
            <person name="Terry A."/>
            <person name="Tsai C.J."/>
            <person name="Uberbacher E."/>
            <person name="Unneberg P."/>
            <person name="Vahala J."/>
            <person name="Wall K."/>
            <person name="Wessler S."/>
            <person name="Yang G."/>
            <person name="Yin T."/>
            <person name="Douglas C."/>
            <person name="Marra M."/>
            <person name="Sandberg G."/>
            <person name="Van de Peer Y."/>
            <person name="Rokhsar D."/>
        </authorList>
    </citation>
    <scope>NUCLEOTIDE SEQUENCE [LARGE SCALE GENOMIC DNA]</scope>
    <source>
        <strain evidence="2">cv. Nisqually</strain>
    </source>
</reference>